<organism evidence="2 3">
    <name type="scientific">Alicyclobacillus macrosporangiidus</name>
    <dbReference type="NCBI Taxonomy" id="392015"/>
    <lineage>
        <taxon>Bacteria</taxon>
        <taxon>Bacillati</taxon>
        <taxon>Bacillota</taxon>
        <taxon>Bacilli</taxon>
        <taxon>Bacillales</taxon>
        <taxon>Alicyclobacillaceae</taxon>
        <taxon>Alicyclobacillus</taxon>
    </lineage>
</organism>
<dbReference type="Proteomes" id="UP000183508">
    <property type="component" value="Unassembled WGS sequence"/>
</dbReference>
<feature type="compositionally biased region" description="Low complexity" evidence="1">
    <location>
        <begin position="57"/>
        <end position="69"/>
    </location>
</feature>
<dbReference type="STRING" id="392015.SAMN05421543_11378"/>
<sequence>MDIRLEDMLDEIPVRAAGGAPPVTAWIRQEAARALQQRLGHPVNVEVGAEVRPAPDPGACAGADPGCGHPRLDRARRARGGGEVGRTGLPVDAGGGRAARETVPSEKANSSGLTGGIR</sequence>
<feature type="region of interest" description="Disordered" evidence="1">
    <location>
        <begin position="56"/>
        <end position="118"/>
    </location>
</feature>
<dbReference type="EMBL" id="FPBV01000013">
    <property type="protein sequence ID" value="SFU92048.1"/>
    <property type="molecule type" value="Genomic_DNA"/>
</dbReference>
<reference evidence="3" key="1">
    <citation type="submission" date="2016-10" db="EMBL/GenBank/DDBJ databases">
        <authorList>
            <person name="Varghese N."/>
        </authorList>
    </citation>
    <scope>NUCLEOTIDE SEQUENCE [LARGE SCALE GENOMIC DNA]</scope>
    <source>
        <strain evidence="3">DSM 17980</strain>
    </source>
</reference>
<evidence type="ECO:0000256" key="1">
    <source>
        <dbReference type="SAM" id="MobiDB-lite"/>
    </source>
</evidence>
<accession>A0A1I7K3Q4</accession>
<evidence type="ECO:0000313" key="3">
    <source>
        <dbReference type="Proteomes" id="UP000183508"/>
    </source>
</evidence>
<gene>
    <name evidence="2" type="ORF">SAMN05421543_11378</name>
</gene>
<name>A0A1I7K3Q4_9BACL</name>
<dbReference type="AlphaFoldDB" id="A0A1I7K3Q4"/>
<keyword evidence="3" id="KW-1185">Reference proteome</keyword>
<evidence type="ECO:0000313" key="2">
    <source>
        <dbReference type="EMBL" id="SFU92048.1"/>
    </source>
</evidence>
<protein>
    <submittedName>
        <fullName evidence="2">Uncharacterized protein</fullName>
    </submittedName>
</protein>
<proteinExistence type="predicted"/>